<gene>
    <name evidence="1" type="ORF">OAN307_c19200</name>
</gene>
<protein>
    <submittedName>
        <fullName evidence="1">Uncharacterized protein</fullName>
    </submittedName>
</protein>
<dbReference type="Proteomes" id="UP000005307">
    <property type="component" value="Chromosome"/>
</dbReference>
<keyword evidence="2" id="KW-1185">Reference proteome</keyword>
<dbReference type="OrthoDB" id="1904255at2"/>
<evidence type="ECO:0000313" key="2">
    <source>
        <dbReference type="Proteomes" id="UP000005307"/>
    </source>
</evidence>
<evidence type="ECO:0000313" key="1">
    <source>
        <dbReference type="EMBL" id="AGI67569.1"/>
    </source>
</evidence>
<sequence length="103" mass="11862">MDLAVLRQAKIYFSDRYFNEGHPTNAYHQLRVHDDFQQRVKAALLEKDADACAVLLGLLLVANRLRNNFLHGEKAAYAFANQLKNFRHANTVLMYATPLWGEQ</sequence>
<proteinExistence type="predicted"/>
<dbReference type="KEGG" id="oat:OAN307_c19200"/>
<dbReference type="HOGENOM" id="CLU_2260886_0_0_5"/>
<reference evidence="1 2" key="1">
    <citation type="journal article" date="2013" name="PLoS ONE">
        <title>Poles Apart: Arctic and Antarctic Octadecabacter strains Share High Genome Plasticity and a New Type of Xanthorhodopsin.</title>
        <authorList>
            <person name="Vollmers J."/>
            <person name="Voget S."/>
            <person name="Dietrich S."/>
            <person name="Gollnow K."/>
            <person name="Smits M."/>
            <person name="Meyer K."/>
            <person name="Brinkhoff T."/>
            <person name="Simon M."/>
            <person name="Daniel R."/>
        </authorList>
    </citation>
    <scope>NUCLEOTIDE SEQUENCE [LARGE SCALE GENOMIC DNA]</scope>
    <source>
        <strain evidence="1 2">307</strain>
    </source>
</reference>
<dbReference type="AlphaFoldDB" id="M9R4M6"/>
<name>M9R4M6_9RHOB</name>
<organism evidence="1 2">
    <name type="scientific">Octadecabacter antarcticus 307</name>
    <dbReference type="NCBI Taxonomy" id="391626"/>
    <lineage>
        <taxon>Bacteria</taxon>
        <taxon>Pseudomonadati</taxon>
        <taxon>Pseudomonadota</taxon>
        <taxon>Alphaproteobacteria</taxon>
        <taxon>Rhodobacterales</taxon>
        <taxon>Roseobacteraceae</taxon>
        <taxon>Octadecabacter</taxon>
    </lineage>
</organism>
<accession>M9R4M6</accession>
<dbReference type="EMBL" id="CP003740">
    <property type="protein sequence ID" value="AGI67569.1"/>
    <property type="molecule type" value="Genomic_DNA"/>
</dbReference>
<dbReference type="RefSeq" id="WP_015499595.1">
    <property type="nucleotide sequence ID" value="NC_020911.1"/>
</dbReference>